<dbReference type="SMART" id="SM01294">
    <property type="entry name" value="PKS_PP_betabranch"/>
    <property type="match status" value="1"/>
</dbReference>
<dbReference type="InterPro" id="IPR014043">
    <property type="entry name" value="Acyl_transferase_dom"/>
</dbReference>
<feature type="domain" description="Ketosynthase family 3 (KS3)" evidence="7">
    <location>
        <begin position="35"/>
        <end position="462"/>
    </location>
</feature>
<dbReference type="Pfam" id="PF16197">
    <property type="entry name" value="KAsynt_C_assoc"/>
    <property type="match status" value="1"/>
</dbReference>
<dbReference type="Pfam" id="PF02801">
    <property type="entry name" value="Ketoacyl-synt_C"/>
    <property type="match status" value="1"/>
</dbReference>
<dbReference type="InterPro" id="IPR057326">
    <property type="entry name" value="KR_dom"/>
</dbReference>
<accession>A0ABX7NAD9</accession>
<dbReference type="InterPro" id="IPR032821">
    <property type="entry name" value="PKS_assoc"/>
</dbReference>
<protein>
    <submittedName>
        <fullName evidence="9">SDR family NAD(P)-dependent oxidoreductase</fullName>
    </submittedName>
</protein>
<dbReference type="InterPro" id="IPR009081">
    <property type="entry name" value="PP-bd_ACP"/>
</dbReference>
<name>A0ABX7NAD9_9BACT</name>
<dbReference type="SMART" id="SM00822">
    <property type="entry name" value="PKS_KR"/>
    <property type="match status" value="1"/>
</dbReference>
<dbReference type="Pfam" id="PF00109">
    <property type="entry name" value="ketoacyl-synt"/>
    <property type="match status" value="1"/>
</dbReference>
<dbReference type="InterPro" id="IPR020806">
    <property type="entry name" value="PKS_PP-bd"/>
</dbReference>
<dbReference type="PROSITE" id="PS50075">
    <property type="entry name" value="CARRIER"/>
    <property type="match status" value="1"/>
</dbReference>
<dbReference type="PROSITE" id="PS00606">
    <property type="entry name" value="KS3_1"/>
    <property type="match status" value="1"/>
</dbReference>
<feature type="active site" description="Proton donor; for dehydratase activity" evidence="5">
    <location>
        <position position="1135"/>
    </location>
</feature>
<dbReference type="Gene3D" id="3.40.47.10">
    <property type="match status" value="1"/>
</dbReference>
<dbReference type="InterPro" id="IPR014031">
    <property type="entry name" value="Ketoacyl_synth_C"/>
</dbReference>
<keyword evidence="10" id="KW-1185">Reference proteome</keyword>
<dbReference type="InterPro" id="IPR020841">
    <property type="entry name" value="PKS_Beta-ketoAc_synthase_dom"/>
</dbReference>
<dbReference type="SUPFAM" id="SSF53901">
    <property type="entry name" value="Thiolase-like"/>
    <property type="match status" value="1"/>
</dbReference>
<dbReference type="Gene3D" id="1.10.1200.10">
    <property type="entry name" value="ACP-like"/>
    <property type="match status" value="1"/>
</dbReference>
<dbReference type="CDD" id="cd08955">
    <property type="entry name" value="KR_2_FAS_SDR_x"/>
    <property type="match status" value="1"/>
</dbReference>
<evidence type="ECO:0000256" key="5">
    <source>
        <dbReference type="PROSITE-ProRule" id="PRU01363"/>
    </source>
</evidence>
<dbReference type="InterPro" id="IPR020807">
    <property type="entry name" value="PKS_DH"/>
</dbReference>
<dbReference type="InterPro" id="IPR049900">
    <property type="entry name" value="PKS_mFAS_DH"/>
</dbReference>
<dbReference type="InterPro" id="IPR020843">
    <property type="entry name" value="ER"/>
</dbReference>
<dbReference type="Pfam" id="PF14765">
    <property type="entry name" value="PS-DH"/>
    <property type="match status" value="1"/>
</dbReference>
<dbReference type="SMART" id="SM00829">
    <property type="entry name" value="PKS_ER"/>
    <property type="match status" value="1"/>
</dbReference>
<dbReference type="InterPro" id="IPR042104">
    <property type="entry name" value="PKS_dehydratase_sf"/>
</dbReference>
<dbReference type="PANTHER" id="PTHR43775">
    <property type="entry name" value="FATTY ACID SYNTHASE"/>
    <property type="match status" value="1"/>
</dbReference>
<dbReference type="Gene3D" id="3.40.50.720">
    <property type="entry name" value="NAD(P)-binding Rossmann-like Domain"/>
    <property type="match status" value="4"/>
</dbReference>
<evidence type="ECO:0000256" key="1">
    <source>
        <dbReference type="ARBA" id="ARBA00022450"/>
    </source>
</evidence>
<dbReference type="PANTHER" id="PTHR43775:SF37">
    <property type="entry name" value="SI:DKEY-61P9.11"/>
    <property type="match status" value="1"/>
</dbReference>
<dbReference type="InterPro" id="IPR006162">
    <property type="entry name" value="Ppantetheine_attach_site"/>
</dbReference>
<gene>
    <name evidence="9" type="ORF">JY572_05120</name>
</gene>
<dbReference type="InterPro" id="IPR036291">
    <property type="entry name" value="NAD(P)-bd_dom_sf"/>
</dbReference>
<dbReference type="SUPFAM" id="SSF51735">
    <property type="entry name" value="NAD(P)-binding Rossmann-fold domains"/>
    <property type="match status" value="3"/>
</dbReference>
<keyword evidence="1" id="KW-0596">Phosphopantetheine</keyword>
<evidence type="ECO:0000313" key="10">
    <source>
        <dbReference type="Proteomes" id="UP000663090"/>
    </source>
</evidence>
<dbReference type="PROSITE" id="PS00012">
    <property type="entry name" value="PHOSPHOPANTETHEINE"/>
    <property type="match status" value="1"/>
</dbReference>
<dbReference type="InterPro" id="IPR049551">
    <property type="entry name" value="PKS_DH_C"/>
</dbReference>
<evidence type="ECO:0000259" key="8">
    <source>
        <dbReference type="PROSITE" id="PS52019"/>
    </source>
</evidence>
<dbReference type="SUPFAM" id="SSF47336">
    <property type="entry name" value="ACP-like"/>
    <property type="match status" value="1"/>
</dbReference>
<keyword evidence="3" id="KW-0808">Transferase</keyword>
<feature type="region of interest" description="C-terminal hotdog fold" evidence="5">
    <location>
        <begin position="1074"/>
        <end position="1223"/>
    </location>
</feature>
<sequence length="2152" mass="230476">MSKPDKPTELSALQRAALLVEKLQARLEGVERARTEPIAVIGMGCRFPGGASDEASYWKLLRDGVDAVREVPASRWDAARYYDPERGVPGKMYGTRGGYLDDVEHFDAPFFGISPREAETLDPQQRLVLEVAWEALEDAGQAPDRLVGSKTGVFLGVMSNDNMARLMKREDNTRFDGYSATGNGFCFVPGRLSYVLGLQGPSMPVDTACSSSLVSLHLACESLRNGESTMALAGGVNLILSPEITLCLCNMQALAGDGRCKTFDASADGYVRGEGCGILVLKRLSDAQRDGDKVLALIRGSAVNHDGASGGLTVPSGPAQQTVVQRALDNARIDPALVGYIEAHGTGTPLGDPIELRALGAVLGKGRPADRPFFIGSVKTNIGHLEPAAGIAGVIKTILSLRNKELPPHLHFRTPNPHIEWDRIPARVPTARTPWPAIEGRRIAGVSSFGLSGTNAHVVLEEAPEPATMPSEDGRAQLVVLSAKTQPSLVLAAESWRSFLKQDSDVSVADLSHTTALGRAHHDHRIALVAKTRQALVEQLDAFTTGESHPGLSVGRRSAGLPRKIVFVFPGQGSQWQGMGRRLYADDATFREVIDRCHEAMRPFTDWSLRDMVTLPESPARWNDIDVIQPTLFAMQVALAAVWRSLGMEPHAVVGHSMGEVAAAHVAGALSLEDGARIICERSKLLRGVSGKGAMAVVDLSRAQAEVELRGFEDRIAIAVSNSPRSTVISGDPGALKEVVERLERREVFCRWVKVDVASHSPQMDPLRQALLERMSSVKPSTSVIPICSTVTGAVLDGREMDGAYWVRNLREPVLFADSVKRLVADGHVTFIELSPHPVLIPFVEAMLKEWESSGRGLVVPSLRREQEEWPVLLSSLGRLYTNVDGVDWRRLHPVKRRPVSLPTYPWQREKYWIDVEAGAATQGRRVGGVGHPLLGTSFTTSVQRGARFWESALAPTEPSYLADHRVGGAVILPATAYLEMALSAAHELFGDAACELVGTSFKEALLFPEGQTRTVQTALTDDGEGSVAFLLSSQMTGDAGKGWLSHAAGRIRKTGSELERATESLDGIRERCGTSVAREAYYEALASRGVTYGPRFQGVQQVWRGSGEALGHVRLPEHLVAKAGAYRIHPVLLDACFQVVAAAVDEASVGGNTGPAVPVLLEALRVHERPGAEVFCHVRSRAGQQEQGAALDFDLVLMDVSGRVFVEARGLRMRRLEAAASERDAHDLFFGQEWRRAPEPEAPAADARVSGRWLLLGEGGELADAVESLLRARQEEVLRVDAGRLESQDFDRVLAEAGAGSGLRGVIHLASPGGARGKDFSPETLEESRALGCGPVLDVLHALTRARLRQSPRLWLVTRGVHDDSDGNRAASVGQAVLWGLGRTLAQEHPEFRCKRVDVSARLGPGDAAEAFVRELVGSDAEEEVSLRGDGRYVARIVRSAPERSEQEAVVPAKGRAFRAERSEDGRFELRASDRCRPGAGEVELEVEVLVLQADGGASAVGCGGRVVSRGEGVQGVETGDERIALVSSVLGSHVTVPVACTVARPALVPMAEAAAMAATFLPAWYGLHHLGRLQRGDRLLLAGVPSETKRAVTELARRAGATVVEAEAGLKDGVDIVVLTPGAVDIEQGLSVLNEGGRVLDLRDASERVRAGGANVAYCAVDVAELARRRPERLAAIWREVTASLEAKEAWAPLVKTVPISMAGIVVRDSSADVGDSREHVASGADSIGGVPSATGGQSASVPVIVLELNDPQARVVVPAKEARRLRADGTYLITGGLGGLGLAVAGWMVEQGARHLVLLGRGTQLKQAQQDAISAMEAVGARITVAGVDVAQREQLARVFADIAASGSPLRGVVHAAGVLDDGVLAQQSEERFRHVMAPKVLGSWNLHELTRDVPLDFFVLYSSAASFFGAPGQGNYAAANAFMDALALQRRARGLPALSINWGAFSEVGLAAAQDNRGARLAQRGAGSLTPAEGNMLLGRLLDGAATGMGVMPLDLRRWTELSPQARSSPWWSELVPAGAGTAQGARDEALLEALRKATPEEGRARIEQLVREQMARVLRLDSARIDREAPLQSFGLDSLMGLELRNRLEAALGVPLPASLMWKHPTLAALGEHLTGEVMDRTLAEQLAQASLSEGASTADDNEVFVL</sequence>
<dbReference type="InterPro" id="IPR016039">
    <property type="entry name" value="Thiolase-like"/>
</dbReference>
<dbReference type="SMART" id="SM00825">
    <property type="entry name" value="PKS_KS"/>
    <property type="match status" value="1"/>
</dbReference>
<dbReference type="Gene3D" id="3.40.366.10">
    <property type="entry name" value="Malonyl-Coenzyme A Acyl Carrier Protein, domain 2"/>
    <property type="match status" value="1"/>
</dbReference>
<dbReference type="Gene3D" id="3.90.180.10">
    <property type="entry name" value="Medium-chain alcohol dehydrogenases, catalytic domain"/>
    <property type="match status" value="2"/>
</dbReference>
<feature type="active site" description="Proton acceptor; for dehydratase activity" evidence="5">
    <location>
        <position position="965"/>
    </location>
</feature>
<dbReference type="PROSITE" id="PS52004">
    <property type="entry name" value="KS3_2"/>
    <property type="match status" value="1"/>
</dbReference>
<reference evidence="9 10" key="1">
    <citation type="submission" date="2021-02" db="EMBL/GenBank/DDBJ databases">
        <title>De Novo genome assembly of isolated myxobacteria.</title>
        <authorList>
            <person name="Stevens D.C."/>
        </authorList>
    </citation>
    <scope>NUCLEOTIDE SEQUENCE [LARGE SCALE GENOMIC DNA]</scope>
    <source>
        <strain evidence="9 10">SCHIC003</strain>
    </source>
</reference>
<dbReference type="InterPro" id="IPR013968">
    <property type="entry name" value="PKS_KR"/>
</dbReference>
<dbReference type="RefSeq" id="WP_206717159.1">
    <property type="nucleotide sequence ID" value="NZ_CP071091.1"/>
</dbReference>
<dbReference type="PROSITE" id="PS52019">
    <property type="entry name" value="PKS_MFAS_DH"/>
    <property type="match status" value="1"/>
</dbReference>
<dbReference type="InterPro" id="IPR016035">
    <property type="entry name" value="Acyl_Trfase/lysoPLipase"/>
</dbReference>
<keyword evidence="2" id="KW-0597">Phosphoprotein</keyword>
<dbReference type="Pfam" id="PF00698">
    <property type="entry name" value="Acyl_transf_1"/>
    <property type="match status" value="1"/>
</dbReference>
<dbReference type="Pfam" id="PF00550">
    <property type="entry name" value="PP-binding"/>
    <property type="match status" value="1"/>
</dbReference>
<dbReference type="SUPFAM" id="SSF55048">
    <property type="entry name" value="Probable ACP-binding domain of malonyl-CoA ACP transacylase"/>
    <property type="match status" value="1"/>
</dbReference>
<evidence type="ECO:0000256" key="2">
    <source>
        <dbReference type="ARBA" id="ARBA00022553"/>
    </source>
</evidence>
<dbReference type="Pfam" id="PF08659">
    <property type="entry name" value="KR"/>
    <property type="match status" value="1"/>
</dbReference>
<evidence type="ECO:0000256" key="3">
    <source>
        <dbReference type="ARBA" id="ARBA00022679"/>
    </source>
</evidence>
<dbReference type="CDD" id="cd00833">
    <property type="entry name" value="PKS"/>
    <property type="match status" value="1"/>
</dbReference>
<dbReference type="InterPro" id="IPR036736">
    <property type="entry name" value="ACP-like_sf"/>
</dbReference>
<dbReference type="InterPro" id="IPR001227">
    <property type="entry name" value="Ac_transferase_dom_sf"/>
</dbReference>
<evidence type="ECO:0000259" key="7">
    <source>
        <dbReference type="PROSITE" id="PS52004"/>
    </source>
</evidence>
<keyword evidence="4" id="KW-0511">Multifunctional enzyme</keyword>
<dbReference type="Gene3D" id="3.10.129.110">
    <property type="entry name" value="Polyketide synthase dehydratase"/>
    <property type="match status" value="1"/>
</dbReference>
<dbReference type="Proteomes" id="UP000663090">
    <property type="component" value="Chromosome"/>
</dbReference>
<dbReference type="InterPro" id="IPR050091">
    <property type="entry name" value="PKS_NRPS_Biosynth_Enz"/>
</dbReference>
<feature type="region of interest" description="N-terminal hotdog fold" evidence="5">
    <location>
        <begin position="932"/>
        <end position="1059"/>
    </location>
</feature>
<dbReference type="SUPFAM" id="SSF52151">
    <property type="entry name" value="FabD/lysophospholipase-like"/>
    <property type="match status" value="1"/>
</dbReference>
<dbReference type="SMART" id="SM00827">
    <property type="entry name" value="PKS_AT"/>
    <property type="match status" value="1"/>
</dbReference>
<evidence type="ECO:0000259" key="6">
    <source>
        <dbReference type="PROSITE" id="PS50075"/>
    </source>
</evidence>
<dbReference type="SUPFAM" id="SSF50129">
    <property type="entry name" value="GroES-like"/>
    <property type="match status" value="1"/>
</dbReference>
<dbReference type="InterPro" id="IPR018201">
    <property type="entry name" value="Ketoacyl_synth_AS"/>
</dbReference>
<dbReference type="InterPro" id="IPR049552">
    <property type="entry name" value="PKS_DH_N"/>
</dbReference>
<dbReference type="InterPro" id="IPR014030">
    <property type="entry name" value="Ketoacyl_synth_N"/>
</dbReference>
<dbReference type="InterPro" id="IPR011032">
    <property type="entry name" value="GroES-like_sf"/>
</dbReference>
<dbReference type="Gene3D" id="3.30.70.3290">
    <property type="match status" value="1"/>
</dbReference>
<dbReference type="SMART" id="SM00826">
    <property type="entry name" value="PKS_DH"/>
    <property type="match status" value="1"/>
</dbReference>
<evidence type="ECO:0000256" key="4">
    <source>
        <dbReference type="ARBA" id="ARBA00023268"/>
    </source>
</evidence>
<evidence type="ECO:0000313" key="9">
    <source>
        <dbReference type="EMBL" id="QSQ15456.1"/>
    </source>
</evidence>
<feature type="domain" description="PKS/mFAS DH" evidence="8">
    <location>
        <begin position="932"/>
        <end position="1223"/>
    </location>
</feature>
<proteinExistence type="predicted"/>
<dbReference type="SMART" id="SM00823">
    <property type="entry name" value="PKS_PP"/>
    <property type="match status" value="1"/>
</dbReference>
<dbReference type="EMBL" id="CP071091">
    <property type="protein sequence ID" value="QSQ15456.1"/>
    <property type="molecule type" value="Genomic_DNA"/>
</dbReference>
<organism evidence="9 10">
    <name type="scientific">Myxococcus landrumensis</name>
    <dbReference type="NCBI Taxonomy" id="2813577"/>
    <lineage>
        <taxon>Bacteria</taxon>
        <taxon>Pseudomonadati</taxon>
        <taxon>Myxococcota</taxon>
        <taxon>Myxococcia</taxon>
        <taxon>Myxococcales</taxon>
        <taxon>Cystobacterineae</taxon>
        <taxon>Myxococcaceae</taxon>
        <taxon>Myxococcus</taxon>
    </lineage>
</organism>
<dbReference type="Pfam" id="PF21089">
    <property type="entry name" value="PKS_DH_N"/>
    <property type="match status" value="1"/>
</dbReference>
<dbReference type="InterPro" id="IPR016036">
    <property type="entry name" value="Malonyl_transacylase_ACP-bd"/>
</dbReference>
<feature type="domain" description="Carrier" evidence="6">
    <location>
        <begin position="2049"/>
        <end position="2123"/>
    </location>
</feature>